<keyword evidence="2" id="KW-0482">Metalloprotease</keyword>
<evidence type="ECO:0000259" key="1">
    <source>
        <dbReference type="Pfam" id="PF01863"/>
    </source>
</evidence>
<dbReference type="Pfam" id="PF01863">
    <property type="entry name" value="YgjP-like"/>
    <property type="match status" value="1"/>
</dbReference>
<accession>A0A2K8NX95</accession>
<keyword evidence="3" id="KW-1185">Reference proteome</keyword>
<dbReference type="KEGG" id="esx:ESOMN_v1c00800"/>
<proteinExistence type="predicted"/>
<gene>
    <name evidence="2" type="ORF">ESOMN_v1c00800</name>
</gene>
<dbReference type="GO" id="GO:0008237">
    <property type="term" value="F:metallopeptidase activity"/>
    <property type="evidence" value="ECO:0007669"/>
    <property type="project" value="UniProtKB-KW"/>
</dbReference>
<protein>
    <submittedName>
        <fullName evidence="2">Zinc metalloprotease</fullName>
    </submittedName>
</protein>
<evidence type="ECO:0000313" key="2">
    <source>
        <dbReference type="EMBL" id="ATZ18465.1"/>
    </source>
</evidence>
<dbReference type="CDD" id="cd07344">
    <property type="entry name" value="M48_yhfN_like"/>
    <property type="match status" value="1"/>
</dbReference>
<reference evidence="2 3" key="1">
    <citation type="submission" date="2017-11" db="EMBL/GenBank/DDBJ databases">
        <title>Genome sequence of Entomoplasma somnilux PYAN-1 (ATCC 49194).</title>
        <authorList>
            <person name="Lo W.-S."/>
            <person name="Gasparich G.E."/>
            <person name="Kuo C.-H."/>
        </authorList>
    </citation>
    <scope>NUCLEOTIDE SEQUENCE [LARGE SCALE GENOMIC DNA]</scope>
    <source>
        <strain evidence="2 3">PYAN-1</strain>
    </source>
</reference>
<dbReference type="RefSeq" id="WP_024863848.1">
    <property type="nucleotide sequence ID" value="NZ_CP024965.1"/>
</dbReference>
<dbReference type="Proteomes" id="UP000232230">
    <property type="component" value="Chromosome"/>
</dbReference>
<sequence length="228" mass="27400">MSEIKKSIQVSGHKVNYFIRYGQQKNIILRVKEGKIYISAPVRASQWEIDELIYKNYHKINKVQNNYEVQSKYDFFASKPWIKIFDQQIEVILVEENIHTKMANNVIFMKNYYNNDEQIAKLYTFLAKQYKNWFNNRSSQWAQQMGLEYKNLSIKVMNMKWGVCYPTHSKIIFNTKLLHFKPEIIDYVIVHELSHLRFANHSRDFWYLVAQYLSNYKELSNVLDKSGI</sequence>
<evidence type="ECO:0000313" key="3">
    <source>
        <dbReference type="Proteomes" id="UP000232230"/>
    </source>
</evidence>
<keyword evidence="2" id="KW-0645">Protease</keyword>
<dbReference type="InterPro" id="IPR002725">
    <property type="entry name" value="YgjP-like_metallopeptidase"/>
</dbReference>
<organism evidence="2 3">
    <name type="scientific">Williamsoniiplasma somnilux</name>
    <dbReference type="NCBI Taxonomy" id="215578"/>
    <lineage>
        <taxon>Bacteria</taxon>
        <taxon>Bacillati</taxon>
        <taxon>Mycoplasmatota</taxon>
        <taxon>Mollicutes</taxon>
        <taxon>Entomoplasmatales</taxon>
        <taxon>Williamsoniiplasma</taxon>
    </lineage>
</organism>
<name>A0A2K8NX95_9MOLU</name>
<dbReference type="PANTHER" id="PTHR30399">
    <property type="entry name" value="UNCHARACTERIZED PROTEIN YGJP"/>
    <property type="match status" value="1"/>
</dbReference>
<dbReference type="EMBL" id="CP024965">
    <property type="protein sequence ID" value="ATZ18465.1"/>
    <property type="molecule type" value="Genomic_DNA"/>
</dbReference>
<keyword evidence="2" id="KW-0378">Hydrolase</keyword>
<dbReference type="GO" id="GO:0006508">
    <property type="term" value="P:proteolysis"/>
    <property type="evidence" value="ECO:0007669"/>
    <property type="project" value="UniProtKB-KW"/>
</dbReference>
<dbReference type="Gene3D" id="3.30.2010.10">
    <property type="entry name" value="Metalloproteases ('zincins'), catalytic domain"/>
    <property type="match status" value="1"/>
</dbReference>
<dbReference type="PANTHER" id="PTHR30399:SF1">
    <property type="entry name" value="UTP PYROPHOSPHATASE"/>
    <property type="match status" value="1"/>
</dbReference>
<feature type="domain" description="YgjP-like metallopeptidase" evidence="1">
    <location>
        <begin position="25"/>
        <end position="225"/>
    </location>
</feature>
<dbReference type="AlphaFoldDB" id="A0A2K8NX95"/>
<dbReference type="InterPro" id="IPR053136">
    <property type="entry name" value="UTP_pyrophosphatase-like"/>
</dbReference>